<proteinExistence type="predicted"/>
<protein>
    <submittedName>
        <fullName evidence="1">Uncharacterized protein</fullName>
    </submittedName>
</protein>
<gene>
    <name evidence="1" type="ORF">UZ20_WS6002000582</name>
</gene>
<reference evidence="1 2" key="1">
    <citation type="submission" date="2015-02" db="EMBL/GenBank/DDBJ databases">
        <title>Improved understanding of the partial-nitritation anammox process through 23 genomes representing the majority of the microbial community.</title>
        <authorList>
            <person name="Speth D.R."/>
            <person name="In T Zandt M."/>
            <person name="Guerrero Cruz S."/>
            <person name="Jetten M.S."/>
            <person name="Dutilh B.E."/>
        </authorList>
    </citation>
    <scope>NUCLEOTIDE SEQUENCE [LARGE SCALE GENOMIC DNA]</scope>
    <source>
        <strain evidence="1">OLB21</strain>
    </source>
</reference>
<name>A0A136KIX8_9BACT</name>
<dbReference type="STRING" id="1617427.UZ20_WS6002000582"/>
<sequence>MPESSIRTTSGFDCYKKALYFLWTELENKGKGRLFWSDEYKHMYVLFEGNDYASNHYDEYPKVTADYLTENCREVPVCGMDFVNILGEEYPLTAYDK</sequence>
<comment type="caution">
    <text evidence="1">The sequence shown here is derived from an EMBL/GenBank/DDBJ whole genome shotgun (WGS) entry which is preliminary data.</text>
</comment>
<accession>A0A136KIX8</accession>
<dbReference type="EMBL" id="JYPD01000018">
    <property type="protein sequence ID" value="KXK09367.1"/>
    <property type="molecule type" value="Genomic_DNA"/>
</dbReference>
<evidence type="ECO:0000313" key="2">
    <source>
        <dbReference type="Proteomes" id="UP000070449"/>
    </source>
</evidence>
<dbReference type="Proteomes" id="UP000070449">
    <property type="component" value="Unassembled WGS sequence"/>
</dbReference>
<evidence type="ECO:0000313" key="1">
    <source>
        <dbReference type="EMBL" id="KXK09367.1"/>
    </source>
</evidence>
<dbReference type="AlphaFoldDB" id="A0A136KIX8"/>
<organism evidence="1 2">
    <name type="scientific">candidate division WS6 bacterium OLB21</name>
    <dbReference type="NCBI Taxonomy" id="1617427"/>
    <lineage>
        <taxon>Bacteria</taxon>
        <taxon>Candidatus Dojkabacteria</taxon>
    </lineage>
</organism>